<dbReference type="OrthoDB" id="3563303at2759"/>
<dbReference type="RefSeq" id="XP_024728166.1">
    <property type="nucleotide sequence ID" value="XM_024887488.1"/>
</dbReference>
<evidence type="ECO:0000313" key="2">
    <source>
        <dbReference type="EMBL" id="PMD51262.1"/>
    </source>
</evidence>
<dbReference type="GeneID" id="36595564"/>
<dbReference type="Proteomes" id="UP000235371">
    <property type="component" value="Unassembled WGS sequence"/>
</dbReference>
<gene>
    <name evidence="2" type="ORF">K444DRAFT_669131</name>
</gene>
<dbReference type="InParanoid" id="A0A2J6SKG4"/>
<dbReference type="EMBL" id="KZ613912">
    <property type="protein sequence ID" value="PMD51262.1"/>
    <property type="molecule type" value="Genomic_DNA"/>
</dbReference>
<feature type="transmembrane region" description="Helical" evidence="1">
    <location>
        <begin position="39"/>
        <end position="61"/>
    </location>
</feature>
<dbReference type="AlphaFoldDB" id="A0A2J6SKG4"/>
<reference evidence="2 3" key="1">
    <citation type="submission" date="2016-04" db="EMBL/GenBank/DDBJ databases">
        <title>A degradative enzymes factory behind the ericoid mycorrhizal symbiosis.</title>
        <authorList>
            <consortium name="DOE Joint Genome Institute"/>
            <person name="Martino E."/>
            <person name="Morin E."/>
            <person name="Grelet G."/>
            <person name="Kuo A."/>
            <person name="Kohler A."/>
            <person name="Daghino S."/>
            <person name="Barry K."/>
            <person name="Choi C."/>
            <person name="Cichocki N."/>
            <person name="Clum A."/>
            <person name="Copeland A."/>
            <person name="Hainaut M."/>
            <person name="Haridas S."/>
            <person name="Labutti K."/>
            <person name="Lindquist E."/>
            <person name="Lipzen A."/>
            <person name="Khouja H.-R."/>
            <person name="Murat C."/>
            <person name="Ohm R."/>
            <person name="Olson A."/>
            <person name="Spatafora J."/>
            <person name="Veneault-Fourrey C."/>
            <person name="Henrissat B."/>
            <person name="Grigoriev I."/>
            <person name="Martin F."/>
            <person name="Perotto S."/>
        </authorList>
    </citation>
    <scope>NUCLEOTIDE SEQUENCE [LARGE SCALE GENOMIC DNA]</scope>
    <source>
        <strain evidence="2 3">E</strain>
    </source>
</reference>
<keyword evidence="3" id="KW-1185">Reference proteome</keyword>
<name>A0A2J6SKG4_9HELO</name>
<organism evidence="2 3">
    <name type="scientific">Hyaloscypha bicolor E</name>
    <dbReference type="NCBI Taxonomy" id="1095630"/>
    <lineage>
        <taxon>Eukaryota</taxon>
        <taxon>Fungi</taxon>
        <taxon>Dikarya</taxon>
        <taxon>Ascomycota</taxon>
        <taxon>Pezizomycotina</taxon>
        <taxon>Leotiomycetes</taxon>
        <taxon>Helotiales</taxon>
        <taxon>Hyaloscyphaceae</taxon>
        <taxon>Hyaloscypha</taxon>
        <taxon>Hyaloscypha bicolor</taxon>
    </lineage>
</organism>
<keyword evidence="1" id="KW-1133">Transmembrane helix</keyword>
<sequence>MSTPTALPSQSAGKRVVAISSQPASSRASNATPKWVDTLLFWVDWGIKVLGVAAAIIFGIWAPLSYQAANNASTSGDAATSSMVTAAFAANSQASSALSIQSTAAAEQSLALDALNSRIGAIGQLWLLDFCLGNTALAACKSFTSEVPITSLVSYLASSTSTGVTSSSQASPTSVAESPTSSTGSGAAASHIALSIPVILGIVFAIILFLGVIAGLFVSRLKRLRNRQYEE</sequence>
<keyword evidence="1" id="KW-0472">Membrane</keyword>
<accession>A0A2J6SKG4</accession>
<evidence type="ECO:0000313" key="3">
    <source>
        <dbReference type="Proteomes" id="UP000235371"/>
    </source>
</evidence>
<protein>
    <submittedName>
        <fullName evidence="2">Uncharacterized protein</fullName>
    </submittedName>
</protein>
<proteinExistence type="predicted"/>
<evidence type="ECO:0000256" key="1">
    <source>
        <dbReference type="SAM" id="Phobius"/>
    </source>
</evidence>
<feature type="transmembrane region" description="Helical" evidence="1">
    <location>
        <begin position="192"/>
        <end position="218"/>
    </location>
</feature>
<keyword evidence="1" id="KW-0812">Transmembrane</keyword>